<evidence type="ECO:0000256" key="1">
    <source>
        <dbReference type="ARBA" id="ARBA00023268"/>
    </source>
</evidence>
<dbReference type="InterPro" id="IPR050951">
    <property type="entry name" value="Retrovirus_Pol_polyprotein"/>
</dbReference>
<dbReference type="EMBL" id="SSTE01011134">
    <property type="protein sequence ID" value="KAA0051974.1"/>
    <property type="molecule type" value="Genomic_DNA"/>
</dbReference>
<comment type="caution">
    <text evidence="4">The sequence shown here is derived from an EMBL/GenBank/DDBJ whole genome shotgun (WGS) entry which is preliminary data.</text>
</comment>
<evidence type="ECO:0000313" key="4">
    <source>
        <dbReference type="EMBL" id="KAA0051974.1"/>
    </source>
</evidence>
<dbReference type="Gene3D" id="3.10.10.10">
    <property type="entry name" value="HIV Type 1 Reverse Transcriptase, subunit A, domain 1"/>
    <property type="match status" value="1"/>
</dbReference>
<dbReference type="Proteomes" id="UP000321393">
    <property type="component" value="Unassembled WGS sequence"/>
</dbReference>
<dbReference type="OrthoDB" id="1909920at2759"/>
<dbReference type="AlphaFoldDB" id="A0A5A7U9F4"/>
<evidence type="ECO:0000259" key="3">
    <source>
        <dbReference type="Pfam" id="PF17919"/>
    </source>
</evidence>
<dbReference type="Gene3D" id="3.30.70.270">
    <property type="match status" value="2"/>
</dbReference>
<feature type="domain" description="Reverse transcriptase/retrotransposon-derived protein RNase H-like" evidence="3">
    <location>
        <begin position="243"/>
        <end position="297"/>
    </location>
</feature>
<feature type="domain" description="Reverse transcriptase" evidence="2">
    <location>
        <begin position="101"/>
        <end position="180"/>
    </location>
</feature>
<dbReference type="Pfam" id="PF17919">
    <property type="entry name" value="RT_RNaseH_2"/>
    <property type="match status" value="1"/>
</dbReference>
<dbReference type="PANTHER" id="PTHR37984">
    <property type="entry name" value="PROTEIN CBG26694"/>
    <property type="match status" value="1"/>
</dbReference>
<dbReference type="GO" id="GO:0003824">
    <property type="term" value="F:catalytic activity"/>
    <property type="evidence" value="ECO:0007669"/>
    <property type="project" value="UniProtKB-KW"/>
</dbReference>
<accession>A0A5A7U9F4</accession>
<dbReference type="Pfam" id="PF00078">
    <property type="entry name" value="RVT_1"/>
    <property type="match status" value="1"/>
</dbReference>
<dbReference type="PANTHER" id="PTHR37984:SF5">
    <property type="entry name" value="PROTEIN NYNRIN-LIKE"/>
    <property type="match status" value="1"/>
</dbReference>
<sequence length="300" mass="34081">MDGKESGFTPIDKKNSEGVRQHKSNGLLFITVSGKKLLKEREQDLLGLVIADKSKEEQLEIMEPKLHKLFEEFPHLKKEPQGLPPLRDIQHLIDLIPGASLPNLAHYRMSQEEYQIGDLLNQLGKTTFFSKADLKSGYRQIRIKPGDEWKTTFKTNEGLFEWLVMPFGLSNAPSTLMRFLIKEGKIGMEPKKVEAIHTWPTPTSTKEVQAFLGLASFYRKFIRNFNSLASPLTNCLKMGNFKWGQEQQESFEDIKRRLTSNPILQLPDFSSPFEVAVDACSTGIGVVLSQQGHPIEYFIA</sequence>
<protein>
    <submittedName>
        <fullName evidence="4">Uncharacterized protein</fullName>
    </submittedName>
</protein>
<gene>
    <name evidence="4" type="ORF">E6C27_scaffold60G004540</name>
</gene>
<name>A0A5A7U9F4_CUCMM</name>
<evidence type="ECO:0000313" key="5">
    <source>
        <dbReference type="Proteomes" id="UP000321393"/>
    </source>
</evidence>
<dbReference type="SUPFAM" id="SSF56672">
    <property type="entry name" value="DNA/RNA polymerases"/>
    <property type="match status" value="1"/>
</dbReference>
<dbReference type="InterPro" id="IPR000477">
    <property type="entry name" value="RT_dom"/>
</dbReference>
<dbReference type="InterPro" id="IPR041577">
    <property type="entry name" value="RT_RNaseH_2"/>
</dbReference>
<dbReference type="InterPro" id="IPR043502">
    <property type="entry name" value="DNA/RNA_pol_sf"/>
</dbReference>
<organism evidence="4 5">
    <name type="scientific">Cucumis melo var. makuwa</name>
    <name type="common">Oriental melon</name>
    <dbReference type="NCBI Taxonomy" id="1194695"/>
    <lineage>
        <taxon>Eukaryota</taxon>
        <taxon>Viridiplantae</taxon>
        <taxon>Streptophyta</taxon>
        <taxon>Embryophyta</taxon>
        <taxon>Tracheophyta</taxon>
        <taxon>Spermatophyta</taxon>
        <taxon>Magnoliopsida</taxon>
        <taxon>eudicotyledons</taxon>
        <taxon>Gunneridae</taxon>
        <taxon>Pentapetalae</taxon>
        <taxon>rosids</taxon>
        <taxon>fabids</taxon>
        <taxon>Cucurbitales</taxon>
        <taxon>Cucurbitaceae</taxon>
        <taxon>Benincaseae</taxon>
        <taxon>Cucumis</taxon>
    </lineage>
</organism>
<proteinExistence type="predicted"/>
<keyword evidence="1" id="KW-0511">Multifunctional enzyme</keyword>
<reference evidence="4 5" key="1">
    <citation type="submission" date="2019-08" db="EMBL/GenBank/DDBJ databases">
        <title>Draft genome sequences of two oriental melons (Cucumis melo L. var makuwa).</title>
        <authorList>
            <person name="Kwon S.-Y."/>
        </authorList>
    </citation>
    <scope>NUCLEOTIDE SEQUENCE [LARGE SCALE GENOMIC DNA]</scope>
    <source>
        <strain evidence="5">cv. SW 3</strain>
        <tissue evidence="4">Leaf</tissue>
    </source>
</reference>
<dbReference type="CDD" id="cd01647">
    <property type="entry name" value="RT_LTR"/>
    <property type="match status" value="1"/>
</dbReference>
<evidence type="ECO:0000259" key="2">
    <source>
        <dbReference type="Pfam" id="PF00078"/>
    </source>
</evidence>
<dbReference type="InterPro" id="IPR043128">
    <property type="entry name" value="Rev_trsase/Diguanyl_cyclase"/>
</dbReference>
<dbReference type="FunFam" id="3.30.70.270:FF:000020">
    <property type="entry name" value="Transposon Tf2-6 polyprotein-like Protein"/>
    <property type="match status" value="1"/>
</dbReference>